<sequence length="61" mass="6955">MANVAGMEKVFNELLKKYEGAARIREWNNAARGVQLTQNMNALHTELKSFKKRFETAKAEA</sequence>
<proteinExistence type="predicted"/>
<gene>
    <name evidence="1" type="ORF">COK99_01560</name>
</gene>
<dbReference type="RefSeq" id="WP_098685594.1">
    <property type="nucleotide sequence ID" value="NZ_NVDU01000003.1"/>
</dbReference>
<dbReference type="Proteomes" id="UP000223366">
    <property type="component" value="Unassembled WGS sequence"/>
</dbReference>
<evidence type="ECO:0000313" key="2">
    <source>
        <dbReference type="Proteomes" id="UP000223366"/>
    </source>
</evidence>
<name>A0A9X7GFT9_BACTU</name>
<evidence type="ECO:0000313" key="1">
    <source>
        <dbReference type="EMBL" id="PFV35735.1"/>
    </source>
</evidence>
<protein>
    <submittedName>
        <fullName evidence="1">Uncharacterized protein</fullName>
    </submittedName>
</protein>
<comment type="caution">
    <text evidence="1">The sequence shown here is derived from an EMBL/GenBank/DDBJ whole genome shotgun (WGS) entry which is preliminary data.</text>
</comment>
<dbReference type="EMBL" id="NVDU01000003">
    <property type="protein sequence ID" value="PFV35735.1"/>
    <property type="molecule type" value="Genomic_DNA"/>
</dbReference>
<reference evidence="1 2" key="1">
    <citation type="submission" date="2017-09" db="EMBL/GenBank/DDBJ databases">
        <title>Large-scale bioinformatics analysis of Bacillus genomes uncovers conserved roles of natural products in bacterial physiology.</title>
        <authorList>
            <consortium name="Agbiome Team Llc"/>
            <person name="Bleich R.M."/>
            <person name="Grubbs K.J."/>
            <person name="Santa Maria K.C."/>
            <person name="Allen S.E."/>
            <person name="Farag S."/>
            <person name="Shank E.A."/>
            <person name="Bowers A."/>
        </authorList>
    </citation>
    <scope>NUCLEOTIDE SEQUENCE [LARGE SCALE GENOMIC DNA]</scope>
    <source>
        <strain evidence="1 2">AFS060060</strain>
    </source>
</reference>
<organism evidence="1 2">
    <name type="scientific">Bacillus thuringiensis</name>
    <dbReference type="NCBI Taxonomy" id="1428"/>
    <lineage>
        <taxon>Bacteria</taxon>
        <taxon>Bacillati</taxon>
        <taxon>Bacillota</taxon>
        <taxon>Bacilli</taxon>
        <taxon>Bacillales</taxon>
        <taxon>Bacillaceae</taxon>
        <taxon>Bacillus</taxon>
        <taxon>Bacillus cereus group</taxon>
    </lineage>
</organism>
<accession>A0A9X7GFT9</accession>
<dbReference type="AlphaFoldDB" id="A0A9X7GFT9"/>